<keyword evidence="1" id="KW-0812">Transmembrane</keyword>
<sequence length="127" mass="14099">MTNKPSRLRTKKNIPSGGDWTDHAKQYYDHCKHMTTLSAGSMLLMVTMYDKLSKAPKSTGLVPLSVTLYLISLAAALFAMLGFASYSRGREGTPNDPSDIAINAFIVAMVLFWLGSMSLAWFMWKNV</sequence>
<keyword evidence="1" id="KW-0472">Membrane</keyword>
<dbReference type="Proteomes" id="UP000484015">
    <property type="component" value="Unassembled WGS sequence"/>
</dbReference>
<accession>A0A6L6Q7X2</accession>
<proteinExistence type="predicted"/>
<evidence type="ECO:0000256" key="1">
    <source>
        <dbReference type="SAM" id="Phobius"/>
    </source>
</evidence>
<gene>
    <name evidence="2" type="ORF">GM668_27745</name>
</gene>
<dbReference type="RefSeq" id="WP_155442220.1">
    <property type="nucleotide sequence ID" value="NZ_WNLA01000032.1"/>
</dbReference>
<comment type="caution">
    <text evidence="2">The sequence shown here is derived from an EMBL/GenBank/DDBJ whole genome shotgun (WGS) entry which is preliminary data.</text>
</comment>
<dbReference type="EMBL" id="WNLA01000032">
    <property type="protein sequence ID" value="MTW05877.1"/>
    <property type="molecule type" value="Genomic_DNA"/>
</dbReference>
<evidence type="ECO:0000313" key="3">
    <source>
        <dbReference type="Proteomes" id="UP000484015"/>
    </source>
</evidence>
<reference evidence="2 3" key="1">
    <citation type="submission" date="2019-11" db="EMBL/GenBank/DDBJ databases">
        <title>Type strains purchased from KCTC, JCM and DSMZ.</title>
        <authorList>
            <person name="Lu H."/>
        </authorList>
    </citation>
    <scope>NUCLEOTIDE SEQUENCE [LARGE SCALE GENOMIC DNA]</scope>
    <source>
        <strain evidence="2 3">KCTC 42409</strain>
    </source>
</reference>
<protein>
    <submittedName>
        <fullName evidence="2">Uncharacterized protein</fullName>
    </submittedName>
</protein>
<name>A0A6L6Q7X2_9BURK</name>
<feature type="transmembrane region" description="Helical" evidence="1">
    <location>
        <begin position="104"/>
        <end position="124"/>
    </location>
</feature>
<keyword evidence="3" id="KW-1185">Reference proteome</keyword>
<evidence type="ECO:0000313" key="2">
    <source>
        <dbReference type="EMBL" id="MTW05877.1"/>
    </source>
</evidence>
<dbReference type="AlphaFoldDB" id="A0A6L6Q7X2"/>
<feature type="transmembrane region" description="Helical" evidence="1">
    <location>
        <begin position="61"/>
        <end position="84"/>
    </location>
</feature>
<keyword evidence="1" id="KW-1133">Transmembrane helix</keyword>
<organism evidence="2 3">
    <name type="scientific">Pseudoduganella ginsengisoli</name>
    <dbReference type="NCBI Taxonomy" id="1462440"/>
    <lineage>
        <taxon>Bacteria</taxon>
        <taxon>Pseudomonadati</taxon>
        <taxon>Pseudomonadota</taxon>
        <taxon>Betaproteobacteria</taxon>
        <taxon>Burkholderiales</taxon>
        <taxon>Oxalobacteraceae</taxon>
        <taxon>Telluria group</taxon>
        <taxon>Pseudoduganella</taxon>
    </lineage>
</organism>